<dbReference type="InterPro" id="IPR036249">
    <property type="entry name" value="Thioredoxin-like_sf"/>
</dbReference>
<name>A0A8J5JNR9_HOMAM</name>
<dbReference type="GO" id="GO:0004364">
    <property type="term" value="F:glutathione transferase activity"/>
    <property type="evidence" value="ECO:0007669"/>
    <property type="project" value="TreeGrafter"/>
</dbReference>
<feature type="compositionally biased region" description="Polar residues" evidence="1">
    <location>
        <begin position="114"/>
        <end position="123"/>
    </location>
</feature>
<gene>
    <name evidence="3" type="primary">Gst3-L</name>
    <name evidence="3" type="ORF">Hamer_G026479</name>
</gene>
<dbReference type="Proteomes" id="UP000747542">
    <property type="component" value="Unassembled WGS sequence"/>
</dbReference>
<feature type="domain" description="GST N-terminal" evidence="2">
    <location>
        <begin position="1"/>
        <end position="82"/>
    </location>
</feature>
<comment type="caution">
    <text evidence="3">The sequence shown here is derived from an EMBL/GenBank/DDBJ whole genome shotgun (WGS) entry which is preliminary data.</text>
</comment>
<dbReference type="EMBL" id="JAHLQT010029879">
    <property type="protein sequence ID" value="KAG7161130.1"/>
    <property type="molecule type" value="Genomic_DNA"/>
</dbReference>
<reference evidence="3" key="1">
    <citation type="journal article" date="2021" name="Sci. Adv.">
        <title>The American lobster genome reveals insights on longevity, neural, and immune adaptations.</title>
        <authorList>
            <person name="Polinski J.M."/>
            <person name="Zimin A.V."/>
            <person name="Clark K.F."/>
            <person name="Kohn A.B."/>
            <person name="Sadowski N."/>
            <person name="Timp W."/>
            <person name="Ptitsyn A."/>
            <person name="Khanna P."/>
            <person name="Romanova D.Y."/>
            <person name="Williams P."/>
            <person name="Greenwood S.J."/>
            <person name="Moroz L.L."/>
            <person name="Walt D.R."/>
            <person name="Bodnar A.G."/>
        </authorList>
    </citation>
    <scope>NUCLEOTIDE SEQUENCE</scope>
    <source>
        <strain evidence="3">GMGI-L3</strain>
    </source>
</reference>
<dbReference type="FunFam" id="3.40.30.10:FF:000034">
    <property type="entry name" value="glutathione S-transferase 1"/>
    <property type="match status" value="1"/>
</dbReference>
<dbReference type="PANTHER" id="PTHR43969">
    <property type="entry name" value="GLUTATHIONE S TRANSFERASE D10, ISOFORM A-RELATED"/>
    <property type="match status" value="1"/>
</dbReference>
<dbReference type="CDD" id="cd03045">
    <property type="entry name" value="GST_N_Delta_Epsilon"/>
    <property type="match status" value="1"/>
</dbReference>
<evidence type="ECO:0000313" key="4">
    <source>
        <dbReference type="Proteomes" id="UP000747542"/>
    </source>
</evidence>
<evidence type="ECO:0000256" key="1">
    <source>
        <dbReference type="SAM" id="MobiDB-lite"/>
    </source>
</evidence>
<dbReference type="AlphaFoldDB" id="A0A8J5JNR9"/>
<dbReference type="GO" id="GO:0006749">
    <property type="term" value="P:glutathione metabolic process"/>
    <property type="evidence" value="ECO:0007669"/>
    <property type="project" value="TreeGrafter"/>
</dbReference>
<evidence type="ECO:0000259" key="2">
    <source>
        <dbReference type="PROSITE" id="PS50404"/>
    </source>
</evidence>
<feature type="region of interest" description="Disordered" evidence="1">
    <location>
        <begin position="86"/>
        <end position="123"/>
    </location>
</feature>
<keyword evidence="4" id="KW-1185">Reference proteome</keyword>
<proteinExistence type="predicted"/>
<dbReference type="Gene3D" id="3.40.30.10">
    <property type="entry name" value="Glutaredoxin"/>
    <property type="match status" value="1"/>
</dbReference>
<evidence type="ECO:0000313" key="3">
    <source>
        <dbReference type="EMBL" id="KAG7161130.1"/>
    </source>
</evidence>
<dbReference type="PANTHER" id="PTHR43969:SF9">
    <property type="entry name" value="GLUTATHIONE S TRANSFERASE D10, ISOFORM A-RELATED"/>
    <property type="match status" value="1"/>
</dbReference>
<dbReference type="SUPFAM" id="SSF52833">
    <property type="entry name" value="Thioredoxin-like"/>
    <property type="match status" value="1"/>
</dbReference>
<organism evidence="3 4">
    <name type="scientific">Homarus americanus</name>
    <name type="common">American lobster</name>
    <dbReference type="NCBI Taxonomy" id="6706"/>
    <lineage>
        <taxon>Eukaryota</taxon>
        <taxon>Metazoa</taxon>
        <taxon>Ecdysozoa</taxon>
        <taxon>Arthropoda</taxon>
        <taxon>Crustacea</taxon>
        <taxon>Multicrustacea</taxon>
        <taxon>Malacostraca</taxon>
        <taxon>Eumalacostraca</taxon>
        <taxon>Eucarida</taxon>
        <taxon>Decapoda</taxon>
        <taxon>Pleocyemata</taxon>
        <taxon>Astacidea</taxon>
        <taxon>Nephropoidea</taxon>
        <taxon>Nephropidae</taxon>
        <taxon>Homarus</taxon>
    </lineage>
</organism>
<sequence>MAVVLYYHPLSPPSRAVLLTAKALNLSLTLKKVDVLAGEQLKPEFIAINPQHTIPTMVDGNLKLWESIRTGGGQALRTGQVTEALAGSTPPHGLRLHRRQQDDGGGHVPGGHCVNNSGGWCRD</sequence>
<accession>A0A8J5JNR9</accession>
<dbReference type="Pfam" id="PF02798">
    <property type="entry name" value="GST_N"/>
    <property type="match status" value="1"/>
</dbReference>
<protein>
    <submittedName>
        <fullName evidence="3">Glutathione S-transferase 3-like</fullName>
    </submittedName>
</protein>
<dbReference type="PROSITE" id="PS50404">
    <property type="entry name" value="GST_NTER"/>
    <property type="match status" value="1"/>
</dbReference>
<dbReference type="InterPro" id="IPR004045">
    <property type="entry name" value="Glutathione_S-Trfase_N"/>
</dbReference>